<dbReference type="RefSeq" id="WP_099421153.1">
    <property type="nucleotide sequence ID" value="NZ_PEBN01000022.1"/>
</dbReference>
<proteinExistence type="predicted"/>
<dbReference type="Proteomes" id="UP000221763">
    <property type="component" value="Unassembled WGS sequence"/>
</dbReference>
<evidence type="ECO:0000313" key="1">
    <source>
        <dbReference type="EMBL" id="PHV57641.1"/>
    </source>
</evidence>
<reference evidence="1 2" key="1">
    <citation type="submission" date="2017-10" db="EMBL/GenBank/DDBJ databases">
        <title>Whole-genome sequence of three Streptococcus macedonicus strains isolated from Italian cheeses of the Veneto region.</title>
        <authorList>
            <person name="Treu L."/>
            <person name="De Diego-Diaz B."/>
            <person name="Papadimitriou K."/>
            <person name="Tsakalidou E."/>
            <person name="Corich V."/>
            <person name="Giacomini A."/>
        </authorList>
    </citation>
    <scope>NUCLEOTIDE SEQUENCE [LARGE SCALE GENOMIC DNA]</scope>
    <source>
        <strain evidence="1 2">19AS</strain>
    </source>
</reference>
<evidence type="ECO:0000313" key="2">
    <source>
        <dbReference type="Proteomes" id="UP000221763"/>
    </source>
</evidence>
<dbReference type="AlphaFoldDB" id="A0AAP8KCF7"/>
<gene>
    <name evidence="1" type="ORF">CS009_04725</name>
</gene>
<name>A0AAP8KCF7_STRMC</name>
<protein>
    <submittedName>
        <fullName evidence="1">Uncharacterized protein</fullName>
    </submittedName>
</protein>
<organism evidence="1 2">
    <name type="scientific">Streptococcus macedonicus</name>
    <name type="common">Streptococcus gallolyticus macedonicus</name>
    <dbReference type="NCBI Taxonomy" id="59310"/>
    <lineage>
        <taxon>Bacteria</taxon>
        <taxon>Bacillati</taxon>
        <taxon>Bacillota</taxon>
        <taxon>Bacilli</taxon>
        <taxon>Lactobacillales</taxon>
        <taxon>Streptococcaceae</taxon>
        <taxon>Streptococcus</taxon>
    </lineage>
</organism>
<sequence length="125" mass="14420">MKNIANEIKTIRYAFEDGRSTQKSIMRKIKALTDQFETMDDLIDSLNSYADTHYTWAITYFQLARIIISFQASNNTTSEKKIDLQSGPIEVNGKLKIRVTVDEFMADLANWEHLEDIKKLAKELA</sequence>
<accession>A0AAP8KCF7</accession>
<comment type="caution">
    <text evidence="1">The sequence shown here is derived from an EMBL/GenBank/DDBJ whole genome shotgun (WGS) entry which is preliminary data.</text>
</comment>
<dbReference type="EMBL" id="PEBN01000022">
    <property type="protein sequence ID" value="PHV57641.1"/>
    <property type="molecule type" value="Genomic_DNA"/>
</dbReference>